<feature type="region of interest" description="Disordered" evidence="7">
    <location>
        <begin position="463"/>
        <end position="486"/>
    </location>
</feature>
<evidence type="ECO:0000256" key="7">
    <source>
        <dbReference type="SAM" id="MobiDB-lite"/>
    </source>
</evidence>
<feature type="compositionally biased region" description="Basic and acidic residues" evidence="7">
    <location>
        <begin position="1"/>
        <end position="17"/>
    </location>
</feature>
<keyword evidence="4" id="KW-0238">DNA-binding</keyword>
<feature type="region of interest" description="Disordered" evidence="7">
    <location>
        <begin position="242"/>
        <end position="325"/>
    </location>
</feature>
<evidence type="ECO:0000256" key="4">
    <source>
        <dbReference type="ARBA" id="ARBA00023125"/>
    </source>
</evidence>
<feature type="compositionally biased region" description="Acidic residues" evidence="7">
    <location>
        <begin position="18"/>
        <end position="40"/>
    </location>
</feature>
<accession>A0A7J6FIJ1</accession>
<dbReference type="GO" id="GO:0003700">
    <property type="term" value="F:DNA-binding transcription factor activity"/>
    <property type="evidence" value="ECO:0007669"/>
    <property type="project" value="InterPro"/>
</dbReference>
<comment type="caution">
    <text evidence="9">The sequence shown here is derived from an EMBL/GenBank/DDBJ whole genome shotgun (WGS) entry which is preliminary data.</text>
</comment>
<dbReference type="EMBL" id="JAATIP010000118">
    <property type="protein sequence ID" value="KAF4370445.1"/>
    <property type="molecule type" value="Genomic_DNA"/>
</dbReference>
<evidence type="ECO:0000313" key="10">
    <source>
        <dbReference type="Proteomes" id="UP000525078"/>
    </source>
</evidence>
<gene>
    <name evidence="9" type="ORF">F8388_016182</name>
</gene>
<dbReference type="AlphaFoldDB" id="A0A7J6FIJ1"/>
<dbReference type="InterPro" id="IPR003657">
    <property type="entry name" value="WRKY_dom"/>
</dbReference>
<keyword evidence="5" id="KW-0804">Transcription</keyword>
<keyword evidence="2" id="KW-0677">Repeat</keyword>
<dbReference type="Pfam" id="PF03106">
    <property type="entry name" value="WRKY"/>
    <property type="match status" value="2"/>
</dbReference>
<proteinExistence type="predicted"/>
<feature type="region of interest" description="Disordered" evidence="7">
    <location>
        <begin position="1"/>
        <end position="110"/>
    </location>
</feature>
<dbReference type="InterPro" id="IPR036576">
    <property type="entry name" value="WRKY_dom_sf"/>
</dbReference>
<organism evidence="9 10">
    <name type="scientific">Cannabis sativa</name>
    <name type="common">Hemp</name>
    <name type="synonym">Marijuana</name>
    <dbReference type="NCBI Taxonomy" id="3483"/>
    <lineage>
        <taxon>Eukaryota</taxon>
        <taxon>Viridiplantae</taxon>
        <taxon>Streptophyta</taxon>
        <taxon>Embryophyta</taxon>
        <taxon>Tracheophyta</taxon>
        <taxon>Spermatophyta</taxon>
        <taxon>Magnoliopsida</taxon>
        <taxon>eudicotyledons</taxon>
        <taxon>Gunneridae</taxon>
        <taxon>Pentapetalae</taxon>
        <taxon>rosids</taxon>
        <taxon>fabids</taxon>
        <taxon>Rosales</taxon>
        <taxon>Cannabaceae</taxon>
        <taxon>Cannabis</taxon>
    </lineage>
</organism>
<feature type="compositionally biased region" description="Polar residues" evidence="7">
    <location>
        <begin position="284"/>
        <end position="298"/>
    </location>
</feature>
<dbReference type="SUPFAM" id="SSF118290">
    <property type="entry name" value="WRKY DNA-binding domain"/>
    <property type="match status" value="2"/>
</dbReference>
<name>A0A7J6FIJ1_CANSA</name>
<protein>
    <recommendedName>
        <fullName evidence="8">WRKY domain-containing protein</fullName>
    </recommendedName>
</protein>
<dbReference type="GO" id="GO:0005634">
    <property type="term" value="C:nucleus"/>
    <property type="evidence" value="ECO:0007669"/>
    <property type="project" value="UniProtKB-SubCell"/>
</dbReference>
<dbReference type="Proteomes" id="UP000525078">
    <property type="component" value="Unassembled WGS sequence"/>
</dbReference>
<reference evidence="9 10" key="1">
    <citation type="journal article" date="2020" name="bioRxiv">
        <title>Sequence and annotation of 42 cannabis genomes reveals extensive copy number variation in cannabinoid synthesis and pathogen resistance genes.</title>
        <authorList>
            <person name="Mckernan K.J."/>
            <person name="Helbert Y."/>
            <person name="Kane L.T."/>
            <person name="Ebling H."/>
            <person name="Zhang L."/>
            <person name="Liu B."/>
            <person name="Eaton Z."/>
            <person name="Mclaughlin S."/>
            <person name="Kingan S."/>
            <person name="Baybayan P."/>
            <person name="Concepcion G."/>
            <person name="Jordan M."/>
            <person name="Riva A."/>
            <person name="Barbazuk W."/>
            <person name="Harkins T."/>
        </authorList>
    </citation>
    <scope>NUCLEOTIDE SEQUENCE [LARGE SCALE GENOMIC DNA]</scope>
    <source>
        <strain evidence="10">cv. Jamaican Lion 4</strain>
        <tissue evidence="9">Leaf</tissue>
    </source>
</reference>
<sequence length="518" mass="57080">MAAERQSSEAENLKANEEQGEEEGEEEESEESDGGGEEEEGERRLGEVQSSELRSGAELKETQLETLAASSSLEVPKKDVLQVNSTSKSKDGAHLEGQIHNTHNEVATGATAQYIDAPKEKQHQSNACRTLSELSPTSVTQSISSAPSPILLEQRFSPPKENDLCASMPKKRNSSDVKIVSTVPAVKIPASDGYNWRKYGQKQVKSPQGSRSYYKCTFFECCAKKIECCDHFGHVTEVVYKSQHTHDPPKKSNNTREHKLSSAERFSGYNVTKQPCKVPKDSDPSTSAKESTHETLPSSERKRQHSVNSDENGDLKVKEELDNEPEQKKRQYIVLTFIYFPSMCVNRLKKSNVEYAGSVLKPSKKPKFVVHAAGDVGISADGHRWRKYGQKMVKGNPHPRNYYRCTSAGCPVRKHIETALDNTNAVIITYKGVHDHDMPVPKKRHGPPSAPLVAAAAPASMSNLQSKKLDATPNQASSTQWSVDNEGELTGEALDLGGEKAMESARTLLSIGFEIKPC</sequence>
<feature type="domain" description="WRKY" evidence="8">
    <location>
        <begin position="374"/>
        <end position="439"/>
    </location>
</feature>
<dbReference type="SMART" id="SM00774">
    <property type="entry name" value="WRKY"/>
    <property type="match status" value="2"/>
</dbReference>
<dbReference type="PANTHER" id="PTHR31221">
    <property type="entry name" value="WRKY TRANSCRIPTION FACTOR PROTEIN 1-RELATED"/>
    <property type="match status" value="1"/>
</dbReference>
<dbReference type="PROSITE" id="PS50811">
    <property type="entry name" value="WRKY"/>
    <property type="match status" value="2"/>
</dbReference>
<dbReference type="InterPro" id="IPR044810">
    <property type="entry name" value="WRKY_plant"/>
</dbReference>
<dbReference type="Gene3D" id="2.20.25.80">
    <property type="entry name" value="WRKY domain"/>
    <property type="match status" value="2"/>
</dbReference>
<dbReference type="PANTHER" id="PTHR31221:SF150">
    <property type="entry name" value="WRKY TRANSCRIPTION FACTOR 32-RELATED"/>
    <property type="match status" value="1"/>
</dbReference>
<dbReference type="FunFam" id="2.20.25.80:FF:000006">
    <property type="entry name" value="WRKY transcription factor"/>
    <property type="match status" value="1"/>
</dbReference>
<keyword evidence="6" id="KW-0539">Nucleus</keyword>
<evidence type="ECO:0000256" key="3">
    <source>
        <dbReference type="ARBA" id="ARBA00023015"/>
    </source>
</evidence>
<feature type="compositionally biased region" description="Basic and acidic residues" evidence="7">
    <location>
        <begin position="313"/>
        <end position="325"/>
    </location>
</feature>
<evidence type="ECO:0000256" key="2">
    <source>
        <dbReference type="ARBA" id="ARBA00022737"/>
    </source>
</evidence>
<evidence type="ECO:0000259" key="8">
    <source>
        <dbReference type="PROSITE" id="PS50811"/>
    </source>
</evidence>
<keyword evidence="3" id="KW-0805">Transcription regulation</keyword>
<feature type="compositionally biased region" description="Basic and acidic residues" evidence="7">
    <location>
        <begin position="244"/>
        <end position="262"/>
    </location>
</feature>
<evidence type="ECO:0000256" key="6">
    <source>
        <dbReference type="ARBA" id="ARBA00023242"/>
    </source>
</evidence>
<feature type="compositionally biased region" description="Polar residues" evidence="7">
    <location>
        <begin position="64"/>
        <end position="73"/>
    </location>
</feature>
<comment type="subcellular location">
    <subcellularLocation>
        <location evidence="1">Nucleus</location>
    </subcellularLocation>
</comment>
<evidence type="ECO:0000256" key="1">
    <source>
        <dbReference type="ARBA" id="ARBA00004123"/>
    </source>
</evidence>
<evidence type="ECO:0000313" key="9">
    <source>
        <dbReference type="EMBL" id="KAF4370445.1"/>
    </source>
</evidence>
<feature type="compositionally biased region" description="Polar residues" evidence="7">
    <location>
        <begin position="463"/>
        <end position="483"/>
    </location>
</feature>
<feature type="domain" description="WRKY" evidence="8">
    <location>
        <begin position="191"/>
        <end position="249"/>
    </location>
</feature>
<evidence type="ECO:0000256" key="5">
    <source>
        <dbReference type="ARBA" id="ARBA00023163"/>
    </source>
</evidence>
<dbReference type="GO" id="GO:0043565">
    <property type="term" value="F:sequence-specific DNA binding"/>
    <property type="evidence" value="ECO:0007669"/>
    <property type="project" value="InterPro"/>
</dbReference>